<dbReference type="OrthoDB" id="422427at2759"/>
<dbReference type="Proteomes" id="UP000765509">
    <property type="component" value="Unassembled WGS sequence"/>
</dbReference>
<evidence type="ECO:0000256" key="4">
    <source>
        <dbReference type="ARBA" id="ARBA00022490"/>
    </source>
</evidence>
<dbReference type="InterPro" id="IPR045135">
    <property type="entry name" value="Rpn7_N"/>
</dbReference>
<keyword evidence="6" id="KW-0539">Nucleus</keyword>
<evidence type="ECO:0000259" key="7">
    <source>
        <dbReference type="PROSITE" id="PS50250"/>
    </source>
</evidence>
<keyword evidence="4" id="KW-0963">Cytoplasm</keyword>
<evidence type="ECO:0000313" key="8">
    <source>
        <dbReference type="EMBL" id="MBW0502470.1"/>
    </source>
</evidence>
<dbReference type="InterPro" id="IPR000717">
    <property type="entry name" value="PCI_dom"/>
</dbReference>
<gene>
    <name evidence="8" type="ORF">O181_042185</name>
</gene>
<comment type="caution">
    <text evidence="8">The sequence shown here is derived from an EMBL/GenBank/DDBJ whole genome shotgun (WGS) entry which is preliminary data.</text>
</comment>
<evidence type="ECO:0000256" key="2">
    <source>
        <dbReference type="ARBA" id="ARBA00004496"/>
    </source>
</evidence>
<dbReference type="InterPro" id="IPR036390">
    <property type="entry name" value="WH_DNA-bd_sf"/>
</dbReference>
<accession>A0A9Q3DG72</accession>
<organism evidence="8 9">
    <name type="scientific">Austropuccinia psidii MF-1</name>
    <dbReference type="NCBI Taxonomy" id="1389203"/>
    <lineage>
        <taxon>Eukaryota</taxon>
        <taxon>Fungi</taxon>
        <taxon>Dikarya</taxon>
        <taxon>Basidiomycota</taxon>
        <taxon>Pucciniomycotina</taxon>
        <taxon>Pucciniomycetes</taxon>
        <taxon>Pucciniales</taxon>
        <taxon>Sphaerophragmiaceae</taxon>
        <taxon>Austropuccinia</taxon>
    </lineage>
</organism>
<sequence length="464" mass="52364">MNTINSAEIQNSSEIFKRISNYSGKQLINRLCFLAQVSVPLSLTAYDLAIQSIIENTWNVRLYQATLKSYNTIACSNGLPSFSPDELWIQNTQSIVQQSLSRLETDLKNFTNNLLKDNIRITYQELGAHYRKAGDHINAQKAFSKAREHTTNPLHIVQLAFQTLDLAFDTHNLKLAHGHISKVEAAIQALIAAIETNPSNPKSTTPNNNLISQPGFTAPVSSEKYLQLWNERVKLATGLLALAQGDYSKAAHSLLKISRETSPNRTMEVLATPNDIAVYTTLCSLASFDRQQLKERVIENAEFRSILDTEPQLRNILNMFRENQFKVVLQYLHDSLPVYRTDIYIADQIDRLISIIQERAIMQYFAPFSSARLSKASEIFGWSIESLQDHLADLIQKRTLSAKLDLDDGVLITNRQEIRPALFQNAIQSAEKMELETKAALLRLRLISGDIVVKDNSQSNAINF</sequence>
<dbReference type="InterPro" id="IPR011990">
    <property type="entry name" value="TPR-like_helical_dom_sf"/>
</dbReference>
<dbReference type="Pfam" id="PF10602">
    <property type="entry name" value="RPN7"/>
    <property type="match status" value="1"/>
</dbReference>
<keyword evidence="9" id="KW-1185">Reference proteome</keyword>
<dbReference type="PROSITE" id="PS50250">
    <property type="entry name" value="PCI"/>
    <property type="match status" value="1"/>
</dbReference>
<feature type="domain" description="PCI" evidence="7">
    <location>
        <begin position="246"/>
        <end position="418"/>
    </location>
</feature>
<proteinExistence type="inferred from homology"/>
<dbReference type="SMART" id="SM00088">
    <property type="entry name" value="PINT"/>
    <property type="match status" value="1"/>
</dbReference>
<evidence type="ECO:0000256" key="3">
    <source>
        <dbReference type="ARBA" id="ARBA00008793"/>
    </source>
</evidence>
<evidence type="ECO:0000256" key="5">
    <source>
        <dbReference type="ARBA" id="ARBA00022790"/>
    </source>
</evidence>
<reference evidence="8" key="1">
    <citation type="submission" date="2021-03" db="EMBL/GenBank/DDBJ databases">
        <title>Draft genome sequence of rust myrtle Austropuccinia psidii MF-1, a brazilian biotype.</title>
        <authorList>
            <person name="Quecine M.C."/>
            <person name="Pachon D.M.R."/>
            <person name="Bonatelli M.L."/>
            <person name="Correr F.H."/>
            <person name="Franceschini L.M."/>
            <person name="Leite T.F."/>
            <person name="Margarido G.R.A."/>
            <person name="Almeida C.A."/>
            <person name="Ferrarezi J.A."/>
            <person name="Labate C.A."/>
        </authorList>
    </citation>
    <scope>NUCLEOTIDE SEQUENCE</scope>
    <source>
        <strain evidence="8">MF-1</strain>
    </source>
</reference>
<dbReference type="GO" id="GO:0005737">
    <property type="term" value="C:cytoplasm"/>
    <property type="evidence" value="ECO:0007669"/>
    <property type="project" value="UniProtKB-SubCell"/>
</dbReference>
<dbReference type="Pfam" id="PF01399">
    <property type="entry name" value="PCI"/>
    <property type="match status" value="1"/>
</dbReference>
<name>A0A9Q3DG72_9BASI</name>
<comment type="subcellular location">
    <subcellularLocation>
        <location evidence="2">Cytoplasm</location>
    </subcellularLocation>
    <subcellularLocation>
        <location evidence="1">Nucleus</location>
    </subcellularLocation>
</comment>
<evidence type="ECO:0000256" key="1">
    <source>
        <dbReference type="ARBA" id="ARBA00004123"/>
    </source>
</evidence>
<dbReference type="AlphaFoldDB" id="A0A9Q3DG72"/>
<evidence type="ECO:0000256" key="6">
    <source>
        <dbReference type="ARBA" id="ARBA00023242"/>
    </source>
</evidence>
<dbReference type="EMBL" id="AVOT02016840">
    <property type="protein sequence ID" value="MBW0502470.1"/>
    <property type="molecule type" value="Genomic_DNA"/>
</dbReference>
<dbReference type="GO" id="GO:0008180">
    <property type="term" value="C:COP9 signalosome"/>
    <property type="evidence" value="ECO:0007669"/>
    <property type="project" value="UniProtKB-KW"/>
</dbReference>
<dbReference type="SUPFAM" id="SSF48452">
    <property type="entry name" value="TPR-like"/>
    <property type="match status" value="1"/>
</dbReference>
<evidence type="ECO:0000313" key="9">
    <source>
        <dbReference type="Proteomes" id="UP000765509"/>
    </source>
</evidence>
<dbReference type="SUPFAM" id="SSF46785">
    <property type="entry name" value="Winged helix' DNA-binding domain"/>
    <property type="match status" value="1"/>
</dbReference>
<dbReference type="PANTHER" id="PTHR14145:SF2">
    <property type="entry name" value="COP9 SIGNALOSOME COMPLEX SUBUNIT 1"/>
    <property type="match status" value="1"/>
</dbReference>
<comment type="similarity">
    <text evidence="3">Belongs to the CSN1 family.</text>
</comment>
<keyword evidence="5" id="KW-0736">Signalosome</keyword>
<dbReference type="InterPro" id="IPR019585">
    <property type="entry name" value="Rpn7/CSN1"/>
</dbReference>
<dbReference type="Gene3D" id="1.25.40.570">
    <property type="match status" value="1"/>
</dbReference>
<protein>
    <recommendedName>
        <fullName evidence="7">PCI domain-containing protein</fullName>
    </recommendedName>
</protein>
<dbReference type="PANTHER" id="PTHR14145">
    <property type="entry name" value="26S PROTESOME SUBUNIT 6"/>
    <property type="match status" value="1"/>
</dbReference>